<reference evidence="2 3" key="1">
    <citation type="submission" date="2019-09" db="EMBL/GenBank/DDBJ databases">
        <authorList>
            <person name="Chen X.-Y."/>
        </authorList>
    </citation>
    <scope>NUCLEOTIDE SEQUENCE [LARGE SCALE GENOMIC DNA]</scope>
    <source>
        <strain evidence="2 3">NY5</strain>
    </source>
</reference>
<protein>
    <submittedName>
        <fullName evidence="2">DUF3806 domain-containing protein</fullName>
    </submittedName>
</protein>
<dbReference type="Pfam" id="PF12713">
    <property type="entry name" value="DUF3806"/>
    <property type="match status" value="1"/>
</dbReference>
<evidence type="ECO:0000313" key="2">
    <source>
        <dbReference type="EMBL" id="KAA1192910.1"/>
    </source>
</evidence>
<dbReference type="AlphaFoldDB" id="A0A5B0X0R7"/>
<feature type="domain" description="DUF3806" evidence="1">
    <location>
        <begin position="48"/>
        <end position="132"/>
    </location>
</feature>
<sequence length="149" mass="17268">MSGHTQNEARISELSYLDRQFMQQQRDLLNDLVSRQFGSQFSGERDRDLRLLQRLLDERLVRNDQTRELQAMGVVMGDLLAAELGLDWVVYEDRAGRSRALRYQQTDNYLFPVTMISRRREAGNATPVSRIYEKAVESMRAVVPALPFS</sequence>
<comment type="caution">
    <text evidence="2">The sequence shown here is derived from an EMBL/GenBank/DDBJ whole genome shotgun (WGS) entry which is preliminary data.</text>
</comment>
<dbReference type="Gene3D" id="1.20.120.1090">
    <property type="match status" value="1"/>
</dbReference>
<dbReference type="EMBL" id="VTUX01000003">
    <property type="protein sequence ID" value="KAA1192910.1"/>
    <property type="molecule type" value="Genomic_DNA"/>
</dbReference>
<dbReference type="Proteomes" id="UP000323708">
    <property type="component" value="Unassembled WGS sequence"/>
</dbReference>
<gene>
    <name evidence="2" type="ORF">F0M18_09170</name>
</gene>
<name>A0A5B0X0R7_9GAMM</name>
<proteinExistence type="predicted"/>
<organism evidence="2 3">
    <name type="scientific">Pseudohalioglobus sediminis</name>
    <dbReference type="NCBI Taxonomy" id="2606449"/>
    <lineage>
        <taxon>Bacteria</taxon>
        <taxon>Pseudomonadati</taxon>
        <taxon>Pseudomonadota</taxon>
        <taxon>Gammaproteobacteria</taxon>
        <taxon>Cellvibrionales</taxon>
        <taxon>Halieaceae</taxon>
        <taxon>Pseudohalioglobus</taxon>
    </lineage>
</organism>
<evidence type="ECO:0000313" key="3">
    <source>
        <dbReference type="Proteomes" id="UP000323708"/>
    </source>
</evidence>
<keyword evidence="3" id="KW-1185">Reference proteome</keyword>
<accession>A0A5B0X0R7</accession>
<evidence type="ECO:0000259" key="1">
    <source>
        <dbReference type="Pfam" id="PF12713"/>
    </source>
</evidence>
<dbReference type="InterPro" id="IPR024266">
    <property type="entry name" value="DUF3806"/>
</dbReference>